<feature type="domain" description="Gp5/Type VI secretion system Vgr C-terminal trimerisation" evidence="6">
    <location>
        <begin position="471"/>
        <end position="575"/>
    </location>
</feature>
<dbReference type="Gene3D" id="4.10.220.110">
    <property type="match status" value="1"/>
</dbReference>
<dbReference type="InterPro" id="IPR050708">
    <property type="entry name" value="T6SS_VgrG/RHS"/>
</dbReference>
<dbReference type="Gene3D" id="3.55.50.10">
    <property type="entry name" value="Baseplate protein-like domains"/>
    <property type="match status" value="1"/>
</dbReference>
<dbReference type="Gene3D" id="2.40.50.230">
    <property type="entry name" value="Gp5 N-terminal domain"/>
    <property type="match status" value="1"/>
</dbReference>
<dbReference type="InterPro" id="IPR037026">
    <property type="entry name" value="Vgr_OB-fold_dom_sf"/>
</dbReference>
<comment type="subcellular location">
    <subcellularLocation>
        <location evidence="1">Secreted</location>
    </subcellularLocation>
</comment>
<comment type="similarity">
    <text evidence="2">Belongs to the VgrG protein family.</text>
</comment>
<reference evidence="7" key="1">
    <citation type="submission" date="2021-08" db="EMBL/GenBank/DDBJ databases">
        <authorList>
            <person name="Stevens D.C."/>
        </authorList>
    </citation>
    <scope>NUCLEOTIDE SEQUENCE</scope>
    <source>
        <strain evidence="7">DSM 53165</strain>
    </source>
</reference>
<feature type="domain" description="Gp5/Type VI secretion system Vgr protein OB-fold" evidence="5">
    <location>
        <begin position="387"/>
        <end position="454"/>
    </location>
</feature>
<dbReference type="Pfam" id="PF04717">
    <property type="entry name" value="Phage_base_V"/>
    <property type="match status" value="1"/>
</dbReference>
<accession>A0ABS7U2D0</accession>
<gene>
    <name evidence="7" type="primary">vgrG</name>
    <name evidence="7" type="ORF">K7C98_36085</name>
</gene>
<dbReference type="NCBIfam" id="TIGR03361">
    <property type="entry name" value="VI_Rhs_Vgr"/>
    <property type="match status" value="1"/>
</dbReference>
<evidence type="ECO:0000259" key="6">
    <source>
        <dbReference type="Pfam" id="PF22178"/>
    </source>
</evidence>
<feature type="region of interest" description="Disordered" evidence="4">
    <location>
        <begin position="237"/>
        <end position="274"/>
    </location>
</feature>
<dbReference type="SUPFAM" id="SSF69255">
    <property type="entry name" value="gp5 N-terminal domain-like"/>
    <property type="match status" value="1"/>
</dbReference>
<dbReference type="Gene3D" id="2.30.110.50">
    <property type="match status" value="1"/>
</dbReference>
<feature type="region of interest" description="Disordered" evidence="4">
    <location>
        <begin position="460"/>
        <end position="488"/>
    </location>
</feature>
<protein>
    <submittedName>
        <fullName evidence="7">Type VI secretion system tip protein VgrG</fullName>
    </submittedName>
</protein>
<evidence type="ECO:0000256" key="1">
    <source>
        <dbReference type="ARBA" id="ARBA00004613"/>
    </source>
</evidence>
<name>A0ABS7U2D0_9BACT</name>
<dbReference type="InterPro" id="IPR006531">
    <property type="entry name" value="Gp5/Vgr_OB"/>
</dbReference>
<sequence length="732" mass="79442">MSSDGLPALLGNQALFTFAVEGCGEELRVVRFSGREALSALFEFRIEIAASTVPLDELVGKPAVLTIEGLHATRHVHGLVCEAGYIGESSSYTLYELTLAPAIWRLQQRADCRIFQQQTTPQILARVLEAAGIPRSDFRLDLTATHAPRDYCVQYRESDLDFISRLMEDAGIFYYFEHGEDRHVLVMTDRGDSSPPIEGDPTLRFNFEDDQEHIDTFRLIEGLRPQRVSLRDRNLHRPDAPMEANAGAGSEREVHDYPGAYQDPGKGGPHTGGQQARLRLEALQASRRRGVGTSDSPRLVPGFAFTLADAARGHLEGDYRVVRVAHRGEQPQALDEAAAGEFRYANEFECTDKRLPWRAPRATPRPQVRGAQTATVVGSRGEEVYVDEHGRVKVQFHWDRQDANDETSSCWVRVSQAWAGNGFGAMFIPRVGHEVIVDFLEGDPDRPIVTGRVYTGLNAPPYPLPAEKTKSTIKSESSPGGGGSNELRFEDARGREEIFLHGQRDWNIVVEHDETCRVGHDESLSVGNDRSKTVARDERESIGHDRAIQVGNDHVEAIGAGMTLTVGADRTETIGLHQSTTIGATKAETVALASALTIGAAYQVSVGGAMNETVGLARTEQVGLAKHVAVGKDSAEDVGGGKTVNVVENITESAGQNLALSAGKHVNVGAGHNLNVTVGKAASVIVADRLTFQCGSATIVVTKRGELTIQAAKLSVKTSGPITMKGSRIKLN</sequence>
<dbReference type="Proteomes" id="UP001139031">
    <property type="component" value="Unassembled WGS sequence"/>
</dbReference>
<dbReference type="InterPro" id="IPR054030">
    <property type="entry name" value="Gp5_Vgr_C"/>
</dbReference>
<dbReference type="RefSeq" id="WP_224196417.1">
    <property type="nucleotide sequence ID" value="NZ_JAIRAU010000049.1"/>
</dbReference>
<dbReference type="InterPro" id="IPR017847">
    <property type="entry name" value="T6SS_RhsGE_Vgr_subset"/>
</dbReference>
<evidence type="ECO:0000313" key="8">
    <source>
        <dbReference type="Proteomes" id="UP001139031"/>
    </source>
</evidence>
<evidence type="ECO:0000256" key="2">
    <source>
        <dbReference type="ARBA" id="ARBA00005558"/>
    </source>
</evidence>
<dbReference type="SUPFAM" id="SSF69349">
    <property type="entry name" value="Phage fibre proteins"/>
    <property type="match status" value="2"/>
</dbReference>
<evidence type="ECO:0000313" key="7">
    <source>
        <dbReference type="EMBL" id="MBZ5714683.1"/>
    </source>
</evidence>
<evidence type="ECO:0000256" key="4">
    <source>
        <dbReference type="SAM" id="MobiDB-lite"/>
    </source>
</evidence>
<proteinExistence type="inferred from homology"/>
<dbReference type="Pfam" id="PF22178">
    <property type="entry name" value="Gp5_trimer_C"/>
    <property type="match status" value="1"/>
</dbReference>
<dbReference type="NCBIfam" id="TIGR01646">
    <property type="entry name" value="vgr_GE"/>
    <property type="match status" value="1"/>
</dbReference>
<dbReference type="InterPro" id="IPR006533">
    <property type="entry name" value="T6SS_Vgr_RhsGE"/>
</dbReference>
<organism evidence="7 8">
    <name type="scientific">Nannocystis pusilla</name>
    <dbReference type="NCBI Taxonomy" id="889268"/>
    <lineage>
        <taxon>Bacteria</taxon>
        <taxon>Pseudomonadati</taxon>
        <taxon>Myxococcota</taxon>
        <taxon>Polyangia</taxon>
        <taxon>Nannocystales</taxon>
        <taxon>Nannocystaceae</taxon>
        <taxon>Nannocystis</taxon>
    </lineage>
</organism>
<keyword evidence="8" id="KW-1185">Reference proteome</keyword>
<evidence type="ECO:0000259" key="5">
    <source>
        <dbReference type="Pfam" id="PF04717"/>
    </source>
</evidence>
<dbReference type="PANTHER" id="PTHR32305:SF15">
    <property type="entry name" value="PROTEIN RHSA-RELATED"/>
    <property type="match status" value="1"/>
</dbReference>
<dbReference type="SUPFAM" id="SSF69279">
    <property type="entry name" value="Phage tail proteins"/>
    <property type="match status" value="2"/>
</dbReference>
<keyword evidence="3" id="KW-0964">Secreted</keyword>
<comment type="caution">
    <text evidence="7">The sequence shown here is derived from an EMBL/GenBank/DDBJ whole genome shotgun (WGS) entry which is preliminary data.</text>
</comment>
<dbReference type="PANTHER" id="PTHR32305">
    <property type="match status" value="1"/>
</dbReference>
<dbReference type="Pfam" id="PF05954">
    <property type="entry name" value="Phage_GPD"/>
    <property type="match status" value="1"/>
</dbReference>
<dbReference type="EMBL" id="JAIRAU010000049">
    <property type="protein sequence ID" value="MBZ5714683.1"/>
    <property type="molecule type" value="Genomic_DNA"/>
</dbReference>
<evidence type="ECO:0000256" key="3">
    <source>
        <dbReference type="ARBA" id="ARBA00022525"/>
    </source>
</evidence>